<feature type="transmembrane region" description="Helical" evidence="1">
    <location>
        <begin position="96"/>
        <end position="114"/>
    </location>
</feature>
<protein>
    <submittedName>
        <fullName evidence="2">Membrane protein</fullName>
    </submittedName>
</protein>
<reference evidence="2" key="1">
    <citation type="submission" date="2022-12" db="EMBL/GenBank/DDBJ databases">
        <title>Reference genome sequencing for broad-spectrum identification of bacterial and archaeal isolates by mass spectrometry.</title>
        <authorList>
            <person name="Sekiguchi Y."/>
            <person name="Tourlousse D.M."/>
        </authorList>
    </citation>
    <scope>NUCLEOTIDE SEQUENCE</scope>
    <source>
        <strain evidence="2">14</strain>
    </source>
</reference>
<dbReference type="Proteomes" id="UP001144396">
    <property type="component" value="Unassembled WGS sequence"/>
</dbReference>
<dbReference type="RefSeq" id="WP_281883434.1">
    <property type="nucleotide sequence ID" value="NZ_BSDP01000001.1"/>
</dbReference>
<evidence type="ECO:0000256" key="1">
    <source>
        <dbReference type="SAM" id="Phobius"/>
    </source>
</evidence>
<feature type="transmembrane region" description="Helical" evidence="1">
    <location>
        <begin position="166"/>
        <end position="185"/>
    </location>
</feature>
<gene>
    <name evidence="2" type="ORF">ARHIZOSPH14_13880</name>
</gene>
<organism evidence="2 3">
    <name type="scientific">Agromyces rhizosphaerae</name>
    <dbReference type="NCBI Taxonomy" id="88374"/>
    <lineage>
        <taxon>Bacteria</taxon>
        <taxon>Bacillati</taxon>
        <taxon>Actinomycetota</taxon>
        <taxon>Actinomycetes</taxon>
        <taxon>Micrococcales</taxon>
        <taxon>Microbacteriaceae</taxon>
        <taxon>Agromyces</taxon>
    </lineage>
</organism>
<evidence type="ECO:0000313" key="3">
    <source>
        <dbReference type="Proteomes" id="UP001144396"/>
    </source>
</evidence>
<keyword evidence="1" id="KW-0812">Transmembrane</keyword>
<name>A0A9W6CQS0_9MICO</name>
<proteinExistence type="predicted"/>
<keyword evidence="1" id="KW-0472">Membrane</keyword>
<keyword evidence="3" id="KW-1185">Reference proteome</keyword>
<sequence length="188" mass="21091">MSIWSTYFKVAQPSTPEEVSASLWNDDDTDYDYYVKHPGYQAALMDQYKLYVEMADRISSRRGLANTFFLSLNSAVLTLVAVFWRGGPDGLSPWFLVPALALALGLCLAWFWVVRSYRQLNAAKFAVIGALEQRLPASPWWTGEWKALRGEEKDKSTYWALTHVEIWVPLLFGLAYVIGAVAAAAGSI</sequence>
<dbReference type="InterPro" id="IPR056918">
    <property type="entry name" value="8xMP"/>
</dbReference>
<dbReference type="AlphaFoldDB" id="A0A9W6CQS0"/>
<keyword evidence="1" id="KW-1133">Transmembrane helix</keyword>
<accession>A0A9W6CQS0</accession>
<dbReference type="EMBL" id="BSDP01000001">
    <property type="protein sequence ID" value="GLI27146.1"/>
    <property type="molecule type" value="Genomic_DNA"/>
</dbReference>
<feature type="transmembrane region" description="Helical" evidence="1">
    <location>
        <begin position="64"/>
        <end position="84"/>
    </location>
</feature>
<dbReference type="Pfam" id="PF24838">
    <property type="entry name" value="8xMP"/>
    <property type="match status" value="1"/>
</dbReference>
<evidence type="ECO:0000313" key="2">
    <source>
        <dbReference type="EMBL" id="GLI27146.1"/>
    </source>
</evidence>
<comment type="caution">
    <text evidence="2">The sequence shown here is derived from an EMBL/GenBank/DDBJ whole genome shotgun (WGS) entry which is preliminary data.</text>
</comment>